<dbReference type="FunFam" id="3.40.50.10810:FF:000015">
    <property type="entry name" value="lymphoid-specific helicase isoform X1"/>
    <property type="match status" value="1"/>
</dbReference>
<comment type="subcellular location">
    <subcellularLocation>
        <location evidence="1">Nucleus</location>
    </subcellularLocation>
</comment>
<dbReference type="EMBL" id="AWTV01000011">
    <property type="protein sequence ID" value="KIH86538.1"/>
    <property type="molecule type" value="Genomic_DNA"/>
</dbReference>
<feature type="region of interest" description="Disordered" evidence="9">
    <location>
        <begin position="85"/>
        <end position="105"/>
    </location>
</feature>
<dbReference type="PROSITE" id="PS51192">
    <property type="entry name" value="HELICASE_ATP_BIND_1"/>
    <property type="match status" value="1"/>
</dbReference>
<evidence type="ECO:0000313" key="13">
    <source>
        <dbReference type="Proteomes" id="UP000031575"/>
    </source>
</evidence>
<feature type="compositionally biased region" description="Low complexity" evidence="9">
    <location>
        <begin position="1"/>
        <end position="17"/>
    </location>
</feature>
<feature type="region of interest" description="Disordered" evidence="9">
    <location>
        <begin position="890"/>
        <end position="910"/>
    </location>
</feature>
<dbReference type="SMART" id="SM00490">
    <property type="entry name" value="HELICc"/>
    <property type="match status" value="1"/>
</dbReference>
<feature type="domain" description="Helicase C-terminal" evidence="11">
    <location>
        <begin position="730"/>
        <end position="888"/>
    </location>
</feature>
<dbReference type="AlphaFoldDB" id="A0A0C2F6B6"/>
<dbReference type="PROSITE" id="PS00018">
    <property type="entry name" value="EF_HAND_1"/>
    <property type="match status" value="1"/>
</dbReference>
<dbReference type="GO" id="GO:0005524">
    <property type="term" value="F:ATP binding"/>
    <property type="evidence" value="ECO:0007669"/>
    <property type="project" value="UniProtKB-KW"/>
</dbReference>
<keyword evidence="3" id="KW-0547">Nucleotide-binding</keyword>
<feature type="compositionally biased region" description="Low complexity" evidence="9">
    <location>
        <begin position="452"/>
        <end position="474"/>
    </location>
</feature>
<keyword evidence="13" id="KW-1185">Reference proteome</keyword>
<dbReference type="Pfam" id="PF00271">
    <property type="entry name" value="Helicase_C"/>
    <property type="match status" value="1"/>
</dbReference>
<dbReference type="CDD" id="cd18793">
    <property type="entry name" value="SF2_C_SNF"/>
    <property type="match status" value="1"/>
</dbReference>
<dbReference type="InterPro" id="IPR014001">
    <property type="entry name" value="Helicase_ATP-bd"/>
</dbReference>
<dbReference type="SUPFAM" id="SSF52540">
    <property type="entry name" value="P-loop containing nucleoside triphosphate hydrolases"/>
    <property type="match status" value="2"/>
</dbReference>
<dbReference type="Proteomes" id="UP000031575">
    <property type="component" value="Unassembled WGS sequence"/>
</dbReference>
<comment type="caution">
    <text evidence="12">The sequence shown here is derived from an EMBL/GenBank/DDBJ whole genome shotgun (WGS) entry which is preliminary data.</text>
</comment>
<dbReference type="RefSeq" id="XP_040614548.1">
    <property type="nucleotide sequence ID" value="XM_040766365.1"/>
</dbReference>
<dbReference type="InterPro" id="IPR027417">
    <property type="entry name" value="P-loop_NTPase"/>
</dbReference>
<reference evidence="12 13" key="1">
    <citation type="journal article" date="2014" name="BMC Genomics">
        <title>Comparative genomics of the major fungal agents of human and animal Sporotrichosis: Sporothrix schenckii and Sporothrix brasiliensis.</title>
        <authorList>
            <person name="Teixeira M.M."/>
            <person name="de Almeida L.G."/>
            <person name="Kubitschek-Barreira P."/>
            <person name="Alves F.L."/>
            <person name="Kioshima E.S."/>
            <person name="Abadio A.K."/>
            <person name="Fernandes L."/>
            <person name="Derengowski L.S."/>
            <person name="Ferreira K.S."/>
            <person name="Souza R.C."/>
            <person name="Ruiz J.C."/>
            <person name="de Andrade N.C."/>
            <person name="Paes H.C."/>
            <person name="Nicola A.M."/>
            <person name="Albuquerque P."/>
            <person name="Gerber A.L."/>
            <person name="Martins V.P."/>
            <person name="Peconick L.D."/>
            <person name="Neto A.V."/>
            <person name="Chaucanez C.B."/>
            <person name="Silva P.A."/>
            <person name="Cunha O.L."/>
            <person name="de Oliveira F.F."/>
            <person name="dos Santos T.C."/>
            <person name="Barros A.L."/>
            <person name="Soares M.A."/>
            <person name="de Oliveira L.M."/>
            <person name="Marini M.M."/>
            <person name="Villalobos-Duno H."/>
            <person name="Cunha M.M."/>
            <person name="de Hoog S."/>
            <person name="da Silveira J.F."/>
            <person name="Henrissat B."/>
            <person name="Nino-Vega G.A."/>
            <person name="Cisalpino P.S."/>
            <person name="Mora-Montes H.M."/>
            <person name="Almeida S.R."/>
            <person name="Stajich J.E."/>
            <person name="Lopes-Bezerra L.M."/>
            <person name="Vasconcelos A.T."/>
            <person name="Felipe M.S."/>
        </authorList>
    </citation>
    <scope>NUCLEOTIDE SEQUENCE [LARGE SCALE GENOMIC DNA]</scope>
    <source>
        <strain evidence="12 13">5110</strain>
    </source>
</reference>
<evidence type="ECO:0000256" key="7">
    <source>
        <dbReference type="ARBA" id="ARBA00023054"/>
    </source>
</evidence>
<name>A0A0C2F6B6_9PEZI</name>
<dbReference type="InterPro" id="IPR038718">
    <property type="entry name" value="SNF2-like_sf"/>
</dbReference>
<evidence type="ECO:0000256" key="1">
    <source>
        <dbReference type="ARBA" id="ARBA00004123"/>
    </source>
</evidence>
<evidence type="ECO:0000256" key="5">
    <source>
        <dbReference type="ARBA" id="ARBA00022806"/>
    </source>
</evidence>
<evidence type="ECO:0000256" key="3">
    <source>
        <dbReference type="ARBA" id="ARBA00022741"/>
    </source>
</evidence>
<evidence type="ECO:0000256" key="9">
    <source>
        <dbReference type="SAM" id="MobiDB-lite"/>
    </source>
</evidence>
<feature type="region of interest" description="Disordered" evidence="9">
    <location>
        <begin position="1"/>
        <end position="52"/>
    </location>
</feature>
<dbReference type="GO" id="GO:0005634">
    <property type="term" value="C:nucleus"/>
    <property type="evidence" value="ECO:0007669"/>
    <property type="project" value="UniProtKB-SubCell"/>
</dbReference>
<evidence type="ECO:0000256" key="2">
    <source>
        <dbReference type="ARBA" id="ARBA00007025"/>
    </source>
</evidence>
<dbReference type="GO" id="GO:0004386">
    <property type="term" value="F:helicase activity"/>
    <property type="evidence" value="ECO:0007669"/>
    <property type="project" value="UniProtKB-KW"/>
</dbReference>
<dbReference type="GeneID" id="63681286"/>
<dbReference type="FunFam" id="3.40.50.300:FF:001315">
    <property type="entry name" value="SNF2 family helicase/ATPase PasG"/>
    <property type="match status" value="1"/>
</dbReference>
<gene>
    <name evidence="12" type="ORF">SPBR_08127</name>
</gene>
<dbReference type="SMART" id="SM00487">
    <property type="entry name" value="DEXDc"/>
    <property type="match status" value="1"/>
</dbReference>
<dbReference type="PANTHER" id="PTHR10799">
    <property type="entry name" value="SNF2/RAD54 HELICASE FAMILY"/>
    <property type="match status" value="1"/>
</dbReference>
<evidence type="ECO:0000313" key="12">
    <source>
        <dbReference type="EMBL" id="KIH86538.1"/>
    </source>
</evidence>
<keyword evidence="5 12" id="KW-0347">Helicase</keyword>
<dbReference type="HOGENOM" id="CLU_000315_17_3_1"/>
<keyword evidence="7" id="KW-0175">Coiled coil</keyword>
<sequence length="986" mass="109532">MARHLSSSSDVETDCSSPANVMTSPPSSPPAHEPVKTETDDATEVTDASTVTLADISLEDQALIEAEERRARKANAVEEERRLAAARRKNKKKANNKAEREAKGRELDELLKQSAAFSDILTKKTQVLGRVGSGFDGKTLGEHDLQMATQPKCLVGGTMRDYQLEGLTWMLEICLQNMSGILADEMGLGKTVQTISLIALLREQENYLGPHLIVAPLSTLNNWINEFQHWTPSIPVVMYHGTPQQRKDLFANRIQKHLSKGRPTDQFPVVCTSYEIILRDRADLSKINWEFIIIDEGHRMKNFDSKLFRELQSFRSATRFLITGTPLQNNLKELWSLLNFLMPKIFTDWEAFSSWFDFSELQDEDTTAEFIEDRIKQDLVKKIHMVLQPLLLRRVKADVASYLPKKREYILYAPMTKEQTGLYNAISDKTVDTRAYLENKVAEHLTEEAANRTPPRSSRPSRSSRSSRASTVAAVKEEDTGEEEETRPSNGRAKSSRFKTPQAKVESISVPIRSSPRAKKTVETPPAPAIKAKNAFAVLMGKSKTNVSAAAGPVASIETTPPAATKRMTTNKRKTLPTTDEPASKSAKSSRHSTPGSSFTAASDVSARDLSRTRTRRQRTYHEADTSDEDKMSDDEFEAALRDEYAAADEDEGNESGLSGLSGEEIQRVQTLELAKREIANKKLGNPLMQLRLVCNSPHNFYNPWSWSSESGADRPIDESIVTSSGKMLLLDRLLPSLFRRGHKVLIFSQFKTQLDLLEAYCAELRRWKVCRIDGSVAHADRQAQIDLFNRSPRYKLFLLSTRAGGQGINLASADTVILFDSDWNPQQDLQAQDRAHRIGQTRPVVVYRLATKGTVEEDLLMSADAKRRLEKLVIKKGGFRTMDQKLKPTKAVGASGASGDDGAEEGEGDDLDADALRSLLLKDGQVYTVSGDSDVVLSDHDLDVLCDRSDEAYAQAASGQGDAAAFKVIETGVNGITESFKTAAK</sequence>
<dbReference type="GO" id="GO:0016787">
    <property type="term" value="F:hydrolase activity"/>
    <property type="evidence" value="ECO:0007669"/>
    <property type="project" value="UniProtKB-KW"/>
</dbReference>
<feature type="compositionally biased region" description="Basic residues" evidence="9">
    <location>
        <begin position="85"/>
        <end position="95"/>
    </location>
</feature>
<dbReference type="OrthoDB" id="5857104at2759"/>
<comment type="similarity">
    <text evidence="2">Belongs to the SNF2/RAD54 helicase family.</text>
</comment>
<dbReference type="Gene3D" id="3.40.50.300">
    <property type="entry name" value="P-loop containing nucleotide triphosphate hydrolases"/>
    <property type="match status" value="1"/>
</dbReference>
<keyword evidence="4" id="KW-0378">Hydrolase</keyword>
<dbReference type="Pfam" id="PF00176">
    <property type="entry name" value="SNF2-rel_dom"/>
    <property type="match status" value="1"/>
</dbReference>
<dbReference type="InterPro" id="IPR018247">
    <property type="entry name" value="EF_Hand_1_Ca_BS"/>
</dbReference>
<keyword evidence="6" id="KW-0067">ATP-binding</keyword>
<accession>A0A0C2F6B6</accession>
<protein>
    <submittedName>
        <fullName evidence="12">Snf2 family helicase ATPase</fullName>
    </submittedName>
</protein>
<proteinExistence type="inferred from homology"/>
<feature type="compositionally biased region" description="Polar residues" evidence="9">
    <location>
        <begin position="592"/>
        <end position="603"/>
    </location>
</feature>
<dbReference type="PROSITE" id="PS51194">
    <property type="entry name" value="HELICASE_CTER"/>
    <property type="match status" value="1"/>
</dbReference>
<evidence type="ECO:0000256" key="4">
    <source>
        <dbReference type="ARBA" id="ARBA00022801"/>
    </source>
</evidence>
<feature type="domain" description="Helicase ATP-binding" evidence="10">
    <location>
        <begin position="171"/>
        <end position="344"/>
    </location>
</feature>
<feature type="compositionally biased region" description="Basic and acidic residues" evidence="9">
    <location>
        <begin position="96"/>
        <end position="105"/>
    </location>
</feature>
<feature type="region of interest" description="Disordered" evidence="9">
    <location>
        <begin position="558"/>
        <end position="634"/>
    </location>
</feature>
<dbReference type="InterPro" id="IPR049730">
    <property type="entry name" value="SNF2/RAD54-like_C"/>
</dbReference>
<dbReference type="InterPro" id="IPR001650">
    <property type="entry name" value="Helicase_C-like"/>
</dbReference>
<evidence type="ECO:0000259" key="11">
    <source>
        <dbReference type="PROSITE" id="PS51194"/>
    </source>
</evidence>
<dbReference type="InterPro" id="IPR000330">
    <property type="entry name" value="SNF2_N"/>
</dbReference>
<evidence type="ECO:0000259" key="10">
    <source>
        <dbReference type="PROSITE" id="PS51192"/>
    </source>
</evidence>
<dbReference type="VEuPathDB" id="FungiDB:SPBR_08127"/>
<evidence type="ECO:0000256" key="6">
    <source>
        <dbReference type="ARBA" id="ARBA00022840"/>
    </source>
</evidence>
<organism evidence="12 13">
    <name type="scientific">Sporothrix brasiliensis 5110</name>
    <dbReference type="NCBI Taxonomy" id="1398154"/>
    <lineage>
        <taxon>Eukaryota</taxon>
        <taxon>Fungi</taxon>
        <taxon>Dikarya</taxon>
        <taxon>Ascomycota</taxon>
        <taxon>Pezizomycotina</taxon>
        <taxon>Sordariomycetes</taxon>
        <taxon>Sordariomycetidae</taxon>
        <taxon>Ophiostomatales</taxon>
        <taxon>Ophiostomataceae</taxon>
        <taxon>Sporothrix</taxon>
    </lineage>
</organism>
<evidence type="ECO:0000256" key="8">
    <source>
        <dbReference type="ARBA" id="ARBA00023242"/>
    </source>
</evidence>
<keyword evidence="8" id="KW-0539">Nucleus</keyword>
<dbReference type="Gene3D" id="3.40.50.10810">
    <property type="entry name" value="Tandem AAA-ATPase domain"/>
    <property type="match status" value="1"/>
</dbReference>
<feature type="region of interest" description="Disordered" evidence="9">
    <location>
        <begin position="442"/>
        <end position="526"/>
    </location>
</feature>